<keyword evidence="5" id="KW-0804">Transcription</keyword>
<dbReference type="RefSeq" id="WP_005935844.1">
    <property type="nucleotide sequence ID" value="NZ_KB890349.1"/>
</dbReference>
<keyword evidence="9" id="KW-1185">Reference proteome</keyword>
<evidence type="ECO:0000256" key="4">
    <source>
        <dbReference type="ARBA" id="ARBA00023125"/>
    </source>
</evidence>
<accession>U6RT69</accession>
<name>U6RT69_9BACT</name>
<dbReference type="InterPro" id="IPR039425">
    <property type="entry name" value="RNA_pol_sigma-70-like"/>
</dbReference>
<dbReference type="OrthoDB" id="1027298at2"/>
<feature type="domain" description="RNA polymerase sigma-70 region 2" evidence="6">
    <location>
        <begin position="25"/>
        <end position="92"/>
    </location>
</feature>
<proteinExistence type="inferred from homology"/>
<feature type="domain" description="RNA polymerase sigma factor 70 region 4 type 2" evidence="7">
    <location>
        <begin position="127"/>
        <end position="177"/>
    </location>
</feature>
<dbReference type="NCBIfam" id="TIGR02937">
    <property type="entry name" value="sigma70-ECF"/>
    <property type="match status" value="1"/>
</dbReference>
<sequence length="188" mass="22206">MMNQEQIEELIDRSRQNDTIAFAQLVSEFQTMVFRLAFRLLCNEDETRDMVQEIFVKIWLSLDKYDGRCRFTTWMYKITCNTCYDRLRVLQRSPSAFSSDFAPANENWKSEENIEEALANKELQDLILRFTGDLPPKQKLVFTLRDIEELDVAEVISITGMTAEQIKHNLYQARKQIRAKIHQIETDL</sequence>
<dbReference type="PANTHER" id="PTHR43133:SF8">
    <property type="entry name" value="RNA POLYMERASE SIGMA FACTOR HI_1459-RELATED"/>
    <property type="match status" value="1"/>
</dbReference>
<dbReference type="Gene3D" id="1.10.1740.10">
    <property type="match status" value="1"/>
</dbReference>
<dbReference type="GO" id="GO:0016987">
    <property type="term" value="F:sigma factor activity"/>
    <property type="evidence" value="ECO:0007669"/>
    <property type="project" value="UniProtKB-KW"/>
</dbReference>
<evidence type="ECO:0000313" key="9">
    <source>
        <dbReference type="Proteomes" id="UP000017831"/>
    </source>
</evidence>
<dbReference type="InterPro" id="IPR013324">
    <property type="entry name" value="RNA_pol_sigma_r3/r4-like"/>
</dbReference>
<dbReference type="GO" id="GO:0003677">
    <property type="term" value="F:DNA binding"/>
    <property type="evidence" value="ECO:0007669"/>
    <property type="project" value="UniProtKB-KW"/>
</dbReference>
<comment type="similarity">
    <text evidence="1">Belongs to the sigma-70 factor family. ECF subfamily.</text>
</comment>
<evidence type="ECO:0000256" key="3">
    <source>
        <dbReference type="ARBA" id="ARBA00023082"/>
    </source>
</evidence>
<dbReference type="InterPro" id="IPR013249">
    <property type="entry name" value="RNA_pol_sigma70_r4_t2"/>
</dbReference>
<dbReference type="InterPro" id="IPR013325">
    <property type="entry name" value="RNA_pol_sigma_r2"/>
</dbReference>
<reference evidence="8 9" key="1">
    <citation type="submission" date="2013-04" db="EMBL/GenBank/DDBJ databases">
        <title>The Genome Sequence of Bacteroides massiliensis DSM 17679.</title>
        <authorList>
            <consortium name="The Broad Institute Genomics Platform"/>
            <person name="Earl A."/>
            <person name="Ward D."/>
            <person name="Feldgarden M."/>
            <person name="Gevers D."/>
            <person name="Martens E."/>
            <person name="Fenner L."/>
            <person name="Roux V."/>
            <person name="Mallet M.N."/>
            <person name="Raoult D."/>
            <person name="Walker B."/>
            <person name="Young S."/>
            <person name="Zeng Q."/>
            <person name="Gargeya S."/>
            <person name="Fitzgerald M."/>
            <person name="Haas B."/>
            <person name="Abouelleil A."/>
            <person name="Allen A.W."/>
            <person name="Alvarado L."/>
            <person name="Arachchi H.M."/>
            <person name="Berlin A.M."/>
            <person name="Chapman S.B."/>
            <person name="Gainer-Dewar J."/>
            <person name="Goldberg J."/>
            <person name="Griggs A."/>
            <person name="Gujja S."/>
            <person name="Hansen M."/>
            <person name="Howarth C."/>
            <person name="Imamovic A."/>
            <person name="Ireland A."/>
            <person name="Larimer J."/>
            <person name="McCowan C."/>
            <person name="Murphy C."/>
            <person name="Pearson M."/>
            <person name="Poon T.W."/>
            <person name="Priest M."/>
            <person name="Roberts A."/>
            <person name="Saif S."/>
            <person name="Shea T."/>
            <person name="Sisk P."/>
            <person name="Sykes S."/>
            <person name="Wortman J."/>
            <person name="Nusbaum C."/>
            <person name="Birren B."/>
        </authorList>
    </citation>
    <scope>NUCLEOTIDE SEQUENCE [LARGE SCALE GENOMIC DNA]</scope>
    <source>
        <strain evidence="9">B84634 / Timone 84634 / DSM 17679 / JCM 13223</strain>
    </source>
</reference>
<dbReference type="AlphaFoldDB" id="U6RT69"/>
<evidence type="ECO:0000313" key="8">
    <source>
        <dbReference type="EMBL" id="EOA58408.1"/>
    </source>
</evidence>
<dbReference type="Gene3D" id="1.10.10.10">
    <property type="entry name" value="Winged helix-like DNA-binding domain superfamily/Winged helix DNA-binding domain"/>
    <property type="match status" value="1"/>
</dbReference>
<evidence type="ECO:0000259" key="7">
    <source>
        <dbReference type="Pfam" id="PF08281"/>
    </source>
</evidence>
<comment type="caution">
    <text evidence="8">The sequence shown here is derived from an EMBL/GenBank/DDBJ whole genome shotgun (WGS) entry which is preliminary data.</text>
</comment>
<keyword evidence="4" id="KW-0238">DNA-binding</keyword>
<evidence type="ECO:0000256" key="1">
    <source>
        <dbReference type="ARBA" id="ARBA00010641"/>
    </source>
</evidence>
<dbReference type="STRING" id="1121098.HMPREF1534_00184"/>
<dbReference type="EMBL" id="AQHY01000003">
    <property type="protein sequence ID" value="EOA58408.1"/>
    <property type="molecule type" value="Genomic_DNA"/>
</dbReference>
<dbReference type="PATRIC" id="fig|1121098.3.peg.185"/>
<dbReference type="Pfam" id="PF08281">
    <property type="entry name" value="Sigma70_r4_2"/>
    <property type="match status" value="1"/>
</dbReference>
<dbReference type="eggNOG" id="COG1595">
    <property type="taxonomic scope" value="Bacteria"/>
</dbReference>
<evidence type="ECO:0000256" key="2">
    <source>
        <dbReference type="ARBA" id="ARBA00023015"/>
    </source>
</evidence>
<organism evidence="8 9">
    <name type="scientific">Phocaeicola massiliensis B84634 = Timone 84634 = DSM 17679 = JCM 13223</name>
    <dbReference type="NCBI Taxonomy" id="1121098"/>
    <lineage>
        <taxon>Bacteria</taxon>
        <taxon>Pseudomonadati</taxon>
        <taxon>Bacteroidota</taxon>
        <taxon>Bacteroidia</taxon>
        <taxon>Bacteroidales</taxon>
        <taxon>Bacteroidaceae</taxon>
        <taxon>Phocaeicola</taxon>
    </lineage>
</organism>
<dbReference type="SUPFAM" id="SSF88659">
    <property type="entry name" value="Sigma3 and sigma4 domains of RNA polymerase sigma factors"/>
    <property type="match status" value="1"/>
</dbReference>
<dbReference type="PANTHER" id="PTHR43133">
    <property type="entry name" value="RNA POLYMERASE ECF-TYPE SIGMA FACTO"/>
    <property type="match status" value="1"/>
</dbReference>
<dbReference type="GeneID" id="60063734"/>
<dbReference type="Pfam" id="PF04542">
    <property type="entry name" value="Sigma70_r2"/>
    <property type="match status" value="1"/>
</dbReference>
<dbReference type="InterPro" id="IPR014284">
    <property type="entry name" value="RNA_pol_sigma-70_dom"/>
</dbReference>
<keyword evidence="2" id="KW-0805">Transcription regulation</keyword>
<keyword evidence="3" id="KW-0731">Sigma factor</keyword>
<dbReference type="GO" id="GO:0006352">
    <property type="term" value="P:DNA-templated transcription initiation"/>
    <property type="evidence" value="ECO:0007669"/>
    <property type="project" value="InterPro"/>
</dbReference>
<gene>
    <name evidence="8" type="ORF">HMPREF1534_00184</name>
</gene>
<evidence type="ECO:0000256" key="5">
    <source>
        <dbReference type="ARBA" id="ARBA00023163"/>
    </source>
</evidence>
<evidence type="ECO:0000259" key="6">
    <source>
        <dbReference type="Pfam" id="PF04542"/>
    </source>
</evidence>
<dbReference type="SUPFAM" id="SSF88946">
    <property type="entry name" value="Sigma2 domain of RNA polymerase sigma factors"/>
    <property type="match status" value="1"/>
</dbReference>
<dbReference type="HOGENOM" id="CLU_047691_3_0_10"/>
<dbReference type="InterPro" id="IPR036388">
    <property type="entry name" value="WH-like_DNA-bd_sf"/>
</dbReference>
<dbReference type="Proteomes" id="UP000017831">
    <property type="component" value="Unassembled WGS sequence"/>
</dbReference>
<protein>
    <submittedName>
        <fullName evidence="8">Sigma-70 family RNA polymerase sigma factor</fullName>
    </submittedName>
</protein>
<dbReference type="InterPro" id="IPR007627">
    <property type="entry name" value="RNA_pol_sigma70_r2"/>
</dbReference>